<proteinExistence type="predicted"/>
<reference evidence="2" key="1">
    <citation type="submission" date="2014-09" db="EMBL/GenBank/DDBJ databases">
        <authorList>
            <person name="Magalhaes I.L.F."/>
            <person name="Oliveira U."/>
            <person name="Santos F.R."/>
            <person name="Vidigal T.H.D.A."/>
            <person name="Brescovit A.D."/>
            <person name="Santos A.J."/>
        </authorList>
    </citation>
    <scope>NUCLEOTIDE SEQUENCE</scope>
    <source>
        <tissue evidence="2">Shoot tissue taken approximately 20 cm above the soil surface</tissue>
    </source>
</reference>
<evidence type="ECO:0000313" key="2">
    <source>
        <dbReference type="EMBL" id="JAD93885.1"/>
    </source>
</evidence>
<organism evidence="2">
    <name type="scientific">Arundo donax</name>
    <name type="common">Giant reed</name>
    <name type="synonym">Donax arundinaceus</name>
    <dbReference type="NCBI Taxonomy" id="35708"/>
    <lineage>
        <taxon>Eukaryota</taxon>
        <taxon>Viridiplantae</taxon>
        <taxon>Streptophyta</taxon>
        <taxon>Embryophyta</taxon>
        <taxon>Tracheophyta</taxon>
        <taxon>Spermatophyta</taxon>
        <taxon>Magnoliopsida</taxon>
        <taxon>Liliopsida</taxon>
        <taxon>Poales</taxon>
        <taxon>Poaceae</taxon>
        <taxon>PACMAD clade</taxon>
        <taxon>Arundinoideae</taxon>
        <taxon>Arundineae</taxon>
        <taxon>Arundo</taxon>
    </lineage>
</organism>
<feature type="signal peptide" evidence="1">
    <location>
        <begin position="1"/>
        <end position="20"/>
    </location>
</feature>
<accession>A0A0A9E7L4</accession>
<feature type="chain" id="PRO_5002064193" evidence="1">
    <location>
        <begin position="21"/>
        <end position="62"/>
    </location>
</feature>
<evidence type="ECO:0000256" key="1">
    <source>
        <dbReference type="SAM" id="SignalP"/>
    </source>
</evidence>
<dbReference type="EMBL" id="GBRH01204010">
    <property type="protein sequence ID" value="JAD93885.1"/>
    <property type="molecule type" value="Transcribed_RNA"/>
</dbReference>
<keyword evidence="1" id="KW-0732">Signal</keyword>
<sequence length="62" mass="6951">MISIPWGPLHVPLLMKCILALCTKVEHLSPSEEIESHSLLTLELHHPLNSEDLAGMFSSWMS</sequence>
<name>A0A0A9E7L4_ARUDO</name>
<protein>
    <submittedName>
        <fullName evidence="2">Tfiih, polypeptide, putative</fullName>
    </submittedName>
</protein>
<dbReference type="AlphaFoldDB" id="A0A0A9E7L4"/>
<reference evidence="2" key="2">
    <citation type="journal article" date="2015" name="Data Brief">
        <title>Shoot transcriptome of the giant reed, Arundo donax.</title>
        <authorList>
            <person name="Barrero R.A."/>
            <person name="Guerrero F.D."/>
            <person name="Moolhuijzen P."/>
            <person name="Goolsby J.A."/>
            <person name="Tidwell J."/>
            <person name="Bellgard S.E."/>
            <person name="Bellgard M.I."/>
        </authorList>
    </citation>
    <scope>NUCLEOTIDE SEQUENCE</scope>
    <source>
        <tissue evidence="2">Shoot tissue taken approximately 20 cm above the soil surface</tissue>
    </source>
</reference>